<dbReference type="AlphaFoldDB" id="A0AAD7FTS0"/>
<gene>
    <name evidence="2" type="ORF">B0H17DRAFT_1105000</name>
</gene>
<evidence type="ECO:0000313" key="3">
    <source>
        <dbReference type="Proteomes" id="UP001221757"/>
    </source>
</evidence>
<dbReference type="InterPro" id="IPR054464">
    <property type="entry name" value="ULD_fung"/>
</dbReference>
<keyword evidence="3" id="KW-1185">Reference proteome</keyword>
<evidence type="ECO:0000259" key="1">
    <source>
        <dbReference type="Pfam" id="PF22893"/>
    </source>
</evidence>
<comment type="caution">
    <text evidence="2">The sequence shown here is derived from an EMBL/GenBank/DDBJ whole genome shotgun (WGS) entry which is preliminary data.</text>
</comment>
<dbReference type="Proteomes" id="UP001221757">
    <property type="component" value="Unassembled WGS sequence"/>
</dbReference>
<reference evidence="2" key="1">
    <citation type="submission" date="2023-03" db="EMBL/GenBank/DDBJ databases">
        <title>Massive genome expansion in bonnet fungi (Mycena s.s.) driven by repeated elements and novel gene families across ecological guilds.</title>
        <authorList>
            <consortium name="Lawrence Berkeley National Laboratory"/>
            <person name="Harder C.B."/>
            <person name="Miyauchi S."/>
            <person name="Viragh M."/>
            <person name="Kuo A."/>
            <person name="Thoen E."/>
            <person name="Andreopoulos B."/>
            <person name="Lu D."/>
            <person name="Skrede I."/>
            <person name="Drula E."/>
            <person name="Henrissat B."/>
            <person name="Morin E."/>
            <person name="Kohler A."/>
            <person name="Barry K."/>
            <person name="LaButti K."/>
            <person name="Morin E."/>
            <person name="Salamov A."/>
            <person name="Lipzen A."/>
            <person name="Mereny Z."/>
            <person name="Hegedus B."/>
            <person name="Baldrian P."/>
            <person name="Stursova M."/>
            <person name="Weitz H."/>
            <person name="Taylor A."/>
            <person name="Grigoriev I.V."/>
            <person name="Nagy L.G."/>
            <person name="Martin F."/>
            <person name="Kauserud H."/>
        </authorList>
    </citation>
    <scope>NUCLEOTIDE SEQUENCE</scope>
    <source>
        <strain evidence="2">CBHHK067</strain>
    </source>
</reference>
<dbReference type="EMBL" id="JARKIE010000416">
    <property type="protein sequence ID" value="KAJ7642552.1"/>
    <property type="molecule type" value="Genomic_DNA"/>
</dbReference>
<name>A0AAD7FTS0_MYCRO</name>
<proteinExistence type="predicted"/>
<protein>
    <recommendedName>
        <fullName evidence="1">Ubiquitin-like domain-containing protein</fullName>
    </recommendedName>
</protein>
<accession>A0AAD7FTS0</accession>
<dbReference type="Pfam" id="PF22893">
    <property type="entry name" value="ULD_2"/>
    <property type="match status" value="1"/>
</dbReference>
<evidence type="ECO:0000313" key="2">
    <source>
        <dbReference type="EMBL" id="KAJ7642552.1"/>
    </source>
</evidence>
<feature type="domain" description="Ubiquitin-like" evidence="1">
    <location>
        <begin position="185"/>
        <end position="263"/>
    </location>
</feature>
<sequence length="324" mass="35424">MASLAFAYGSFGDILATVQLAIKIAIVLHRSGAPSKECTETEKELKLLGNDLHLALLCLQQTSASPLAPFVAKRIDEEVVQCHKLLARFFGKISAPQASSLWKKIYWAACEGKELAAFRMKLLERRTALTLVVELINSGALRAIQDRIDKVRVGVSGIAHQMLVQHEQLVAVIDHVPHGVAEAMFTVISPTGIAIPISVTYCGSYQVLDGLLKMYMRNRKEAGGDYVERGDYNVVSQGVVIRPPQFTGTLKAGMRLEMSILQRGHQVPAKNCPQCGSPSTPLPDIGWFTCQNSDCESRYQVLESKTSAGLHAHGSGSSRYVSFR</sequence>
<organism evidence="2 3">
    <name type="scientific">Mycena rosella</name>
    <name type="common">Pink bonnet</name>
    <name type="synonym">Agaricus rosellus</name>
    <dbReference type="NCBI Taxonomy" id="1033263"/>
    <lineage>
        <taxon>Eukaryota</taxon>
        <taxon>Fungi</taxon>
        <taxon>Dikarya</taxon>
        <taxon>Basidiomycota</taxon>
        <taxon>Agaricomycotina</taxon>
        <taxon>Agaricomycetes</taxon>
        <taxon>Agaricomycetidae</taxon>
        <taxon>Agaricales</taxon>
        <taxon>Marasmiineae</taxon>
        <taxon>Mycenaceae</taxon>
        <taxon>Mycena</taxon>
    </lineage>
</organism>